<comment type="similarity">
    <text evidence="4">Belongs to the DNA polymerase type-Y family.</text>
</comment>
<dbReference type="InterPro" id="IPR052230">
    <property type="entry name" value="DNA_polymerase_eta"/>
</dbReference>
<evidence type="ECO:0000256" key="9">
    <source>
        <dbReference type="ARBA" id="ARBA00022763"/>
    </source>
</evidence>
<evidence type="ECO:0000256" key="12">
    <source>
        <dbReference type="ARBA" id="ARBA00022842"/>
    </source>
</evidence>
<dbReference type="FunFam" id="3.40.1170.60:FF:000003">
    <property type="entry name" value="DNA polymerase eta"/>
    <property type="match status" value="1"/>
</dbReference>
<evidence type="ECO:0000313" key="21">
    <source>
        <dbReference type="Proteomes" id="UP000494256"/>
    </source>
</evidence>
<evidence type="ECO:0000256" key="17">
    <source>
        <dbReference type="SAM" id="MobiDB-lite"/>
    </source>
</evidence>
<dbReference type="EC" id="2.7.7.7" evidence="5"/>
<dbReference type="Pfam" id="PF00817">
    <property type="entry name" value="IMS"/>
    <property type="match status" value="1"/>
</dbReference>
<dbReference type="InterPro" id="IPR043502">
    <property type="entry name" value="DNA/RNA_pol_sf"/>
</dbReference>
<keyword evidence="14" id="KW-0539">Nucleus</keyword>
<dbReference type="SUPFAM" id="SSF100879">
    <property type="entry name" value="Lesion bypass DNA polymerase (Y-family), little finger domain"/>
    <property type="match status" value="1"/>
</dbReference>
<keyword evidence="9" id="KW-0227">DNA damage</keyword>
<evidence type="ECO:0000256" key="16">
    <source>
        <dbReference type="ARBA" id="ARBA00049244"/>
    </source>
</evidence>
<dbReference type="PROSITE" id="PS50173">
    <property type="entry name" value="UMUC"/>
    <property type="match status" value="1"/>
</dbReference>
<keyword evidence="10" id="KW-0863">Zinc-finger</keyword>
<comment type="cofactor">
    <cofactor evidence="2">
        <name>Mg(2+)</name>
        <dbReference type="ChEBI" id="CHEBI:18420"/>
    </cofactor>
</comment>
<dbReference type="PANTHER" id="PTHR45873">
    <property type="entry name" value="DNA POLYMERASE ETA"/>
    <property type="match status" value="1"/>
</dbReference>
<dbReference type="Proteomes" id="UP000494256">
    <property type="component" value="Unassembled WGS sequence"/>
</dbReference>
<keyword evidence="6" id="KW-0808">Transferase</keyword>
<feature type="region of interest" description="Disordered" evidence="17">
    <location>
        <begin position="780"/>
        <end position="816"/>
    </location>
</feature>
<name>A0A8S1AYV1_ARCPL</name>
<accession>A0A8S1AYV1</accession>
<feature type="region of interest" description="Disordered" evidence="17">
    <location>
        <begin position="696"/>
        <end position="729"/>
    </location>
</feature>
<dbReference type="SUPFAM" id="SSF56672">
    <property type="entry name" value="DNA/RNA polymerases"/>
    <property type="match status" value="1"/>
</dbReference>
<comment type="caution">
    <text evidence="20">The sequence shown here is derived from an EMBL/GenBank/DDBJ whole genome shotgun (WGS) entry which is preliminary data.</text>
</comment>
<feature type="compositionally biased region" description="Basic and acidic residues" evidence="17">
    <location>
        <begin position="454"/>
        <end position="469"/>
    </location>
</feature>
<keyword evidence="11" id="KW-0862">Zinc</keyword>
<evidence type="ECO:0000259" key="19">
    <source>
        <dbReference type="PROSITE" id="PS51907"/>
    </source>
</evidence>
<gene>
    <name evidence="20" type="ORF">APLA_LOCUS13866</name>
</gene>
<dbReference type="PANTHER" id="PTHR45873:SF1">
    <property type="entry name" value="DNA POLYMERASE ETA"/>
    <property type="match status" value="1"/>
</dbReference>
<evidence type="ECO:0000256" key="2">
    <source>
        <dbReference type="ARBA" id="ARBA00001946"/>
    </source>
</evidence>
<feature type="domain" description="UmuC" evidence="18">
    <location>
        <begin position="8"/>
        <end position="247"/>
    </location>
</feature>
<dbReference type="InterPro" id="IPR043128">
    <property type="entry name" value="Rev_trsase/Diguanyl_cyclase"/>
</dbReference>
<evidence type="ECO:0000256" key="7">
    <source>
        <dbReference type="ARBA" id="ARBA00022695"/>
    </source>
</evidence>
<keyword evidence="12" id="KW-0460">Magnesium</keyword>
<feature type="region of interest" description="Disordered" evidence="17">
    <location>
        <begin position="454"/>
        <end position="473"/>
    </location>
</feature>
<evidence type="ECO:0000256" key="6">
    <source>
        <dbReference type="ARBA" id="ARBA00022679"/>
    </source>
</evidence>
<dbReference type="GO" id="GO:0003684">
    <property type="term" value="F:damaged DNA binding"/>
    <property type="evidence" value="ECO:0007669"/>
    <property type="project" value="InterPro"/>
</dbReference>
<comment type="cofactor">
    <cofactor evidence="1">
        <name>Mn(2+)</name>
        <dbReference type="ChEBI" id="CHEBI:29035"/>
    </cofactor>
</comment>
<dbReference type="FunFam" id="1.10.150.20:FF:000014">
    <property type="entry name" value="Polymerase (DNA directed), eta"/>
    <property type="match status" value="1"/>
</dbReference>
<dbReference type="InterPro" id="IPR001126">
    <property type="entry name" value="UmuC"/>
</dbReference>
<evidence type="ECO:0000256" key="14">
    <source>
        <dbReference type="ARBA" id="ARBA00023242"/>
    </source>
</evidence>
<dbReference type="PROSITE" id="PS51907">
    <property type="entry name" value="ZF_UBZ3"/>
    <property type="match status" value="2"/>
</dbReference>
<feature type="compositionally biased region" description="Basic and acidic residues" evidence="17">
    <location>
        <begin position="711"/>
        <end position="727"/>
    </location>
</feature>
<evidence type="ECO:0000256" key="1">
    <source>
        <dbReference type="ARBA" id="ARBA00001936"/>
    </source>
</evidence>
<dbReference type="InterPro" id="IPR041298">
    <property type="entry name" value="UBZ3"/>
</dbReference>
<dbReference type="GO" id="GO:0042276">
    <property type="term" value="P:error-prone translesion synthesis"/>
    <property type="evidence" value="ECO:0007669"/>
    <property type="project" value="TreeGrafter"/>
</dbReference>
<organism evidence="20 21">
    <name type="scientific">Arctia plantaginis</name>
    <name type="common">Wood tiger moth</name>
    <name type="synonym">Phalaena plantaginis</name>
    <dbReference type="NCBI Taxonomy" id="874455"/>
    <lineage>
        <taxon>Eukaryota</taxon>
        <taxon>Metazoa</taxon>
        <taxon>Ecdysozoa</taxon>
        <taxon>Arthropoda</taxon>
        <taxon>Hexapoda</taxon>
        <taxon>Insecta</taxon>
        <taxon>Pterygota</taxon>
        <taxon>Neoptera</taxon>
        <taxon>Endopterygota</taxon>
        <taxon>Lepidoptera</taxon>
        <taxon>Glossata</taxon>
        <taxon>Ditrysia</taxon>
        <taxon>Noctuoidea</taxon>
        <taxon>Erebidae</taxon>
        <taxon>Arctiinae</taxon>
        <taxon>Arctia</taxon>
    </lineage>
</organism>
<evidence type="ECO:0000259" key="18">
    <source>
        <dbReference type="PROSITE" id="PS50173"/>
    </source>
</evidence>
<sequence length="816" mass="92360">MDQDNRVIVLIDMDCFYCQVEEKLNPALKGKPIAVVQYNPWQGGGIIAVNYVARAKGVTRHMRGKEAKEKCPDIELPAVPCLRGKADISRYREAGKEVARVLQKFTALLERASIDEAYLDITASVEERLSTLNLNTVNTNMIPNTFALGYDCIEEFLSDIHTRCVDNIDFDYEHTKRLLVGAVIVSEIRAAVYEETGYRCSAGIAHNKILAKLVCGFNKPNKQTILPKHSVNILYSTLPLKKVQHLGGKFGYSVCETLKISKMCELQKYTEKELQSRFDDKNGSWLYKIARGINLEPVQVRLNPKSIGCCKQFRGKAALLDLDSLRKWLKDLGDEIEDRLEQDALENNRTPKQMVVSFSTQMPDRRDTSSSRSYNFVADDELCAELFSSKALELLLESSEGVKVKENESNRKLKAPIKFLGISVGKFEDISDTKKTNRILDYFSAGPSKDVIDRPKHKITEDKSEEKSKANLKNNGKEYLMQKFFKATENPQSVTNLNDHTIQPEMPKAAETKALEKESGNPPNKESLKSHNIKFGVVESTLEEQESFFAKILNQNKNKDPQITNTNSAEKTRPITPLCDVVKCEDETNDSDYSGSTIINEINKSMALFEDDPEDVNRVTSMRQLLNSSKLMNENKQAVSPELNLNRVARSTPRMEPTPSEMFDCPECGKSIPIVEVEMHSDYHVALKLRDEERQQVRREKQDKTTVIVKRKSEDTKKKKVTEDSSGKNKSISSIASFLVKIDSNMPTESCSECGKRIPVEKFMEHSDFHEAQKLNRELNNKISPHLSGNSVKRKRVSTSPVKNIKPCRSNNSLFK</sequence>
<feature type="domain" description="UBZ3-type" evidence="19">
    <location>
        <begin position="744"/>
        <end position="778"/>
    </location>
</feature>
<keyword evidence="8" id="KW-0479">Metal-binding</keyword>
<proteinExistence type="inferred from homology"/>
<evidence type="ECO:0000256" key="4">
    <source>
        <dbReference type="ARBA" id="ARBA00010945"/>
    </source>
</evidence>
<dbReference type="InterPro" id="IPR036775">
    <property type="entry name" value="DNA_pol_Y-fam_lit_finger_sf"/>
</dbReference>
<dbReference type="GO" id="GO:0005634">
    <property type="term" value="C:nucleus"/>
    <property type="evidence" value="ECO:0007669"/>
    <property type="project" value="UniProtKB-SubCell"/>
</dbReference>
<evidence type="ECO:0000256" key="10">
    <source>
        <dbReference type="ARBA" id="ARBA00022771"/>
    </source>
</evidence>
<dbReference type="GO" id="GO:0008270">
    <property type="term" value="F:zinc ion binding"/>
    <property type="evidence" value="ECO:0007669"/>
    <property type="project" value="UniProtKB-KW"/>
</dbReference>
<evidence type="ECO:0000256" key="11">
    <source>
        <dbReference type="ARBA" id="ARBA00022833"/>
    </source>
</evidence>
<evidence type="ECO:0000256" key="15">
    <source>
        <dbReference type="ARBA" id="ARBA00044975"/>
    </source>
</evidence>
<comment type="subcellular location">
    <subcellularLocation>
        <location evidence="3">Nucleus</location>
    </subcellularLocation>
</comment>
<evidence type="ECO:0000256" key="5">
    <source>
        <dbReference type="ARBA" id="ARBA00012417"/>
    </source>
</evidence>
<dbReference type="PIRSF" id="PIRSF036603">
    <property type="entry name" value="DPol_eta"/>
    <property type="match status" value="1"/>
</dbReference>
<evidence type="ECO:0000313" key="20">
    <source>
        <dbReference type="EMBL" id="CAB3252015.1"/>
    </source>
</evidence>
<dbReference type="Gene3D" id="3.30.1490.100">
    <property type="entry name" value="DNA polymerase, Y-family, little finger domain"/>
    <property type="match status" value="1"/>
</dbReference>
<reference evidence="20 21" key="1">
    <citation type="submission" date="2020-04" db="EMBL/GenBank/DDBJ databases">
        <authorList>
            <person name="Wallbank WR R."/>
            <person name="Pardo Diaz C."/>
            <person name="Kozak K."/>
            <person name="Martin S."/>
            <person name="Jiggins C."/>
            <person name="Moest M."/>
            <person name="Warren A I."/>
            <person name="Byers J.R.P. K."/>
            <person name="Montejo-Kovacevich G."/>
            <person name="Yen C E."/>
        </authorList>
    </citation>
    <scope>NUCLEOTIDE SEQUENCE [LARGE SCALE GENOMIC DNA]</scope>
</reference>
<dbReference type="GO" id="GO:0005657">
    <property type="term" value="C:replication fork"/>
    <property type="evidence" value="ECO:0007669"/>
    <property type="project" value="TreeGrafter"/>
</dbReference>
<dbReference type="Pfam" id="PF18439">
    <property type="entry name" value="zf_UBZ"/>
    <property type="match status" value="2"/>
</dbReference>
<evidence type="ECO:0000256" key="13">
    <source>
        <dbReference type="ARBA" id="ARBA00023204"/>
    </source>
</evidence>
<keyword evidence="7" id="KW-0548">Nucleotidyltransferase</keyword>
<dbReference type="Pfam" id="PF11799">
    <property type="entry name" value="IMS_C"/>
    <property type="match status" value="1"/>
</dbReference>
<feature type="compositionally biased region" description="Polar residues" evidence="17">
    <location>
        <begin position="781"/>
        <end position="791"/>
    </location>
</feature>
<dbReference type="Gene3D" id="1.10.150.20">
    <property type="entry name" value="5' to 3' exonuclease, C-terminal subdomain"/>
    <property type="match status" value="1"/>
</dbReference>
<dbReference type="GO" id="GO:0003887">
    <property type="term" value="F:DNA-directed DNA polymerase activity"/>
    <property type="evidence" value="ECO:0007669"/>
    <property type="project" value="UniProtKB-EC"/>
</dbReference>
<dbReference type="GO" id="GO:0006281">
    <property type="term" value="P:DNA repair"/>
    <property type="evidence" value="ECO:0007669"/>
    <property type="project" value="UniProtKB-KW"/>
</dbReference>
<dbReference type="EMBL" id="CADEBD010000364">
    <property type="protein sequence ID" value="CAB3252015.1"/>
    <property type="molecule type" value="Genomic_DNA"/>
</dbReference>
<dbReference type="GO" id="GO:0009411">
    <property type="term" value="P:response to UV"/>
    <property type="evidence" value="ECO:0007669"/>
    <property type="project" value="UniProtKB-ARBA"/>
</dbReference>
<evidence type="ECO:0000256" key="8">
    <source>
        <dbReference type="ARBA" id="ARBA00022723"/>
    </source>
</evidence>
<keyword evidence="13" id="KW-0234">DNA repair</keyword>
<dbReference type="AlphaFoldDB" id="A0A8S1AYV1"/>
<dbReference type="GO" id="GO:0035861">
    <property type="term" value="C:site of double-strand break"/>
    <property type="evidence" value="ECO:0007669"/>
    <property type="project" value="TreeGrafter"/>
</dbReference>
<protein>
    <recommendedName>
        <fullName evidence="15">DNA polymerase eta</fullName>
        <ecNumber evidence="5">2.7.7.7</ecNumber>
    </recommendedName>
</protein>
<feature type="domain" description="UBZ3-type" evidence="19">
    <location>
        <begin position="658"/>
        <end position="692"/>
    </location>
</feature>
<dbReference type="Gene3D" id="3.30.70.270">
    <property type="match status" value="1"/>
</dbReference>
<comment type="catalytic activity">
    <reaction evidence="16">
        <text>DNA(n) + a 2'-deoxyribonucleoside 5'-triphosphate = DNA(n+1) + diphosphate</text>
        <dbReference type="Rhea" id="RHEA:22508"/>
        <dbReference type="Rhea" id="RHEA-COMP:17339"/>
        <dbReference type="Rhea" id="RHEA-COMP:17340"/>
        <dbReference type="ChEBI" id="CHEBI:33019"/>
        <dbReference type="ChEBI" id="CHEBI:61560"/>
        <dbReference type="ChEBI" id="CHEBI:173112"/>
        <dbReference type="EC" id="2.7.7.7"/>
    </reaction>
</comment>
<evidence type="ECO:0000256" key="3">
    <source>
        <dbReference type="ARBA" id="ARBA00004123"/>
    </source>
</evidence>
<dbReference type="Gene3D" id="3.40.1170.60">
    <property type="match status" value="1"/>
</dbReference>
<dbReference type="OrthoDB" id="8191503at2759"/>
<dbReference type="Pfam" id="PF21704">
    <property type="entry name" value="POLH-Rev1_HhH"/>
    <property type="match status" value="1"/>
</dbReference>
<dbReference type="InterPro" id="IPR017961">
    <property type="entry name" value="DNA_pol_Y-fam_little_finger"/>
</dbReference>